<evidence type="ECO:0000259" key="6">
    <source>
        <dbReference type="Pfam" id="PF02782"/>
    </source>
</evidence>
<evidence type="ECO:0000259" key="5">
    <source>
        <dbReference type="Pfam" id="PF00370"/>
    </source>
</evidence>
<keyword evidence="3 4" id="KW-0418">Kinase</keyword>
<dbReference type="PANTHER" id="PTHR43095:SF5">
    <property type="entry name" value="XYLULOSE KINASE"/>
    <property type="match status" value="1"/>
</dbReference>
<reference evidence="7" key="1">
    <citation type="submission" date="2019-11" db="EMBL/GenBank/DDBJ databases">
        <title>Microbial mats filling the niche in hypersaline microbial mats.</title>
        <authorList>
            <person name="Wong H.L."/>
            <person name="Macleod F.I."/>
            <person name="White R.A. III"/>
            <person name="Burns B.P."/>
        </authorList>
    </citation>
    <scope>NUCLEOTIDE SEQUENCE</scope>
    <source>
        <strain evidence="7">Rbin_158</strain>
    </source>
</reference>
<evidence type="ECO:0008006" key="9">
    <source>
        <dbReference type="Google" id="ProtNLM"/>
    </source>
</evidence>
<name>A0A9D5Q5G5_9BACT</name>
<evidence type="ECO:0000256" key="3">
    <source>
        <dbReference type="ARBA" id="ARBA00022777"/>
    </source>
</evidence>
<dbReference type="InterPro" id="IPR018485">
    <property type="entry name" value="FGGY_C"/>
</dbReference>
<dbReference type="CDD" id="cd07805">
    <property type="entry name" value="ASKHA_NBD_FGGY_CvXK-like"/>
    <property type="match status" value="1"/>
</dbReference>
<dbReference type="GO" id="GO:0005975">
    <property type="term" value="P:carbohydrate metabolic process"/>
    <property type="evidence" value="ECO:0007669"/>
    <property type="project" value="InterPro"/>
</dbReference>
<dbReference type="GO" id="GO:0016301">
    <property type="term" value="F:kinase activity"/>
    <property type="evidence" value="ECO:0007669"/>
    <property type="project" value="UniProtKB-KW"/>
</dbReference>
<dbReference type="PIRSF" id="PIRSF000538">
    <property type="entry name" value="GlpK"/>
    <property type="match status" value="1"/>
</dbReference>
<dbReference type="PANTHER" id="PTHR43095">
    <property type="entry name" value="SUGAR KINASE"/>
    <property type="match status" value="1"/>
</dbReference>
<organism evidence="7 8">
    <name type="scientific">candidate division KSB3 bacterium</name>
    <dbReference type="NCBI Taxonomy" id="2044937"/>
    <lineage>
        <taxon>Bacteria</taxon>
        <taxon>candidate division KSB3</taxon>
    </lineage>
</organism>
<dbReference type="AlphaFoldDB" id="A0A9D5Q5G5"/>
<comment type="similarity">
    <text evidence="1 4">Belongs to the FGGY kinase family.</text>
</comment>
<sequence length="499" mass="53942">MERYLLGIDVGTTGCKVGLFSLSGERIALTRGDYHTHHPQPGCAEQDPLEWWNAIKTGIQMILQQSGIAATQIAAIGVDSHVPTLLPLHANGDVAYPAMIWADSRAKAESRWISQQIPDETFIQICGNTCTPNYLAPKIKWFQAHEPQAFLDTAVFLQVNGYINYKLTGNLSMDISNSELTLMADKTTGAWSTQICEALKIPMEKLPEVKECTEVIGTVSQTAAKETSLAEGTPVIAGGNDTAMSVLTLNIVEHGQAFLDIGHATNPGVCLDKPASCSICNLYHHVLPHRWLLQAYVGTTGAALRWFKETLGETETHAAAIIKSDPYTLLSEVKAAEATPGSAGLLFLPYLAGAQEAPDVRGTFLGLSTSTTKAEMIRALLEGCAFAVRRNIELVERAAGLEISAWHTTGGGANSDLWCQIHADITGKQVLVPRVRDGAVLGSALLAGIGTGVLPKDLDLKKIAPIDREYTPIASHQAIYDERYEQFCRAYDLLTQYAG</sequence>
<gene>
    <name evidence="7" type="ORF">GF339_06990</name>
</gene>
<dbReference type="PROSITE" id="PS00445">
    <property type="entry name" value="FGGY_KINASES_2"/>
    <property type="match status" value="1"/>
</dbReference>
<proteinExistence type="inferred from homology"/>
<feature type="domain" description="Carbohydrate kinase FGGY C-terminal" evidence="6">
    <location>
        <begin position="285"/>
        <end position="449"/>
    </location>
</feature>
<dbReference type="InterPro" id="IPR000577">
    <property type="entry name" value="Carb_kinase_FGGY"/>
</dbReference>
<dbReference type="InterPro" id="IPR043129">
    <property type="entry name" value="ATPase_NBD"/>
</dbReference>
<protein>
    <recommendedName>
        <fullName evidence="9">Xylulokinase</fullName>
    </recommendedName>
</protein>
<evidence type="ECO:0000256" key="4">
    <source>
        <dbReference type="RuleBase" id="RU003733"/>
    </source>
</evidence>
<feature type="domain" description="Carbohydrate kinase FGGY N-terminal" evidence="5">
    <location>
        <begin position="4"/>
        <end position="247"/>
    </location>
</feature>
<dbReference type="InterPro" id="IPR018483">
    <property type="entry name" value="Carb_kinase_FGGY_CS"/>
</dbReference>
<evidence type="ECO:0000313" key="8">
    <source>
        <dbReference type="Proteomes" id="UP000649604"/>
    </source>
</evidence>
<dbReference type="InterPro" id="IPR050406">
    <property type="entry name" value="FGGY_Carb_Kinase"/>
</dbReference>
<evidence type="ECO:0000313" key="7">
    <source>
        <dbReference type="EMBL" id="MBD3324313.1"/>
    </source>
</evidence>
<evidence type="ECO:0000256" key="1">
    <source>
        <dbReference type="ARBA" id="ARBA00009156"/>
    </source>
</evidence>
<dbReference type="Proteomes" id="UP000649604">
    <property type="component" value="Unassembled WGS sequence"/>
</dbReference>
<dbReference type="EMBL" id="WJJP01000215">
    <property type="protein sequence ID" value="MBD3324313.1"/>
    <property type="molecule type" value="Genomic_DNA"/>
</dbReference>
<keyword evidence="2 4" id="KW-0808">Transferase</keyword>
<dbReference type="InterPro" id="IPR018484">
    <property type="entry name" value="FGGY_N"/>
</dbReference>
<accession>A0A9D5Q5G5</accession>
<evidence type="ECO:0000256" key="2">
    <source>
        <dbReference type="ARBA" id="ARBA00022679"/>
    </source>
</evidence>
<dbReference type="SUPFAM" id="SSF53067">
    <property type="entry name" value="Actin-like ATPase domain"/>
    <property type="match status" value="2"/>
</dbReference>
<dbReference type="Pfam" id="PF00370">
    <property type="entry name" value="FGGY_N"/>
    <property type="match status" value="1"/>
</dbReference>
<comment type="caution">
    <text evidence="7">The sequence shown here is derived from an EMBL/GenBank/DDBJ whole genome shotgun (WGS) entry which is preliminary data.</text>
</comment>
<dbReference type="GO" id="GO:0016773">
    <property type="term" value="F:phosphotransferase activity, alcohol group as acceptor"/>
    <property type="evidence" value="ECO:0007669"/>
    <property type="project" value="InterPro"/>
</dbReference>
<dbReference type="Gene3D" id="3.30.420.40">
    <property type="match status" value="2"/>
</dbReference>
<dbReference type="Pfam" id="PF02782">
    <property type="entry name" value="FGGY_C"/>
    <property type="match status" value="1"/>
</dbReference>